<name>A0AAD9N7H8_9ANNE</name>
<organism evidence="8 9">
    <name type="scientific">Paralvinella palmiformis</name>
    <dbReference type="NCBI Taxonomy" id="53620"/>
    <lineage>
        <taxon>Eukaryota</taxon>
        <taxon>Metazoa</taxon>
        <taxon>Spiralia</taxon>
        <taxon>Lophotrochozoa</taxon>
        <taxon>Annelida</taxon>
        <taxon>Polychaeta</taxon>
        <taxon>Sedentaria</taxon>
        <taxon>Canalipalpata</taxon>
        <taxon>Terebellida</taxon>
        <taxon>Terebelliformia</taxon>
        <taxon>Alvinellidae</taxon>
        <taxon>Paralvinella</taxon>
    </lineage>
</organism>
<dbReference type="InterPro" id="IPR011009">
    <property type="entry name" value="Kinase-like_dom_sf"/>
</dbReference>
<keyword evidence="1" id="KW-0723">Serine/threonine-protein kinase</keyword>
<keyword evidence="2" id="KW-0808">Transferase</keyword>
<dbReference type="InterPro" id="IPR018488">
    <property type="entry name" value="cNMP-bd_CS"/>
</dbReference>
<evidence type="ECO:0000256" key="5">
    <source>
        <dbReference type="ARBA" id="ARBA00022840"/>
    </source>
</evidence>
<dbReference type="Gene3D" id="3.30.200.20">
    <property type="entry name" value="Phosphorylase Kinase, domain 1"/>
    <property type="match status" value="1"/>
</dbReference>
<keyword evidence="5 6" id="KW-0067">ATP-binding</keyword>
<dbReference type="PROSITE" id="PS00889">
    <property type="entry name" value="CNMP_BINDING_2"/>
    <property type="match status" value="1"/>
</dbReference>
<sequence length="227" mass="25734">FAEPQEIRRLKRGDYFGEKALLSVDKRTANVIALPPGVECLTVDRESFTQLIGDLNELREKDYGDRARGAQRTSSCSNFLELLLPSGETVDREFQTIHLQDLEVVATLGKGGFGRVELVQLSSDHRKTYALKCLKKQHIVETRQQEHIYSEKKIMMSARCPFIASPPFSGSDPMKTYNMILKGIDVIEFPKQIGRNAHVLIKRLCRDSPAERLGYGKNGIMEIKNHK</sequence>
<keyword evidence="3 6" id="KW-0547">Nucleotide-binding</keyword>
<feature type="binding site" evidence="6">
    <location>
        <position position="132"/>
    </location>
    <ligand>
        <name>ATP</name>
        <dbReference type="ChEBI" id="CHEBI:30616"/>
    </ligand>
</feature>
<dbReference type="CDD" id="cd00038">
    <property type="entry name" value="CAP_ED"/>
    <property type="match status" value="1"/>
</dbReference>
<protein>
    <recommendedName>
        <fullName evidence="7">Cyclic nucleotide-binding domain-containing protein</fullName>
    </recommendedName>
</protein>
<accession>A0AAD9N7H8</accession>
<evidence type="ECO:0000256" key="4">
    <source>
        <dbReference type="ARBA" id="ARBA00022777"/>
    </source>
</evidence>
<dbReference type="SUPFAM" id="SSF56112">
    <property type="entry name" value="Protein kinase-like (PK-like)"/>
    <property type="match status" value="2"/>
</dbReference>
<dbReference type="Proteomes" id="UP001208570">
    <property type="component" value="Unassembled WGS sequence"/>
</dbReference>
<dbReference type="InterPro" id="IPR002374">
    <property type="entry name" value="cGMP_dep_kinase"/>
</dbReference>
<gene>
    <name evidence="8" type="ORF">LSH36_201g00002</name>
</gene>
<keyword evidence="9" id="KW-1185">Reference proteome</keyword>
<dbReference type="Pfam" id="PF00027">
    <property type="entry name" value="cNMP_binding"/>
    <property type="match status" value="1"/>
</dbReference>
<evidence type="ECO:0000256" key="1">
    <source>
        <dbReference type="ARBA" id="ARBA00022527"/>
    </source>
</evidence>
<dbReference type="PRINTS" id="PR00104">
    <property type="entry name" value="CGMPKINASE"/>
</dbReference>
<evidence type="ECO:0000256" key="2">
    <source>
        <dbReference type="ARBA" id="ARBA00022679"/>
    </source>
</evidence>
<dbReference type="AlphaFoldDB" id="A0AAD9N7H8"/>
<evidence type="ECO:0000256" key="6">
    <source>
        <dbReference type="PROSITE-ProRule" id="PRU10141"/>
    </source>
</evidence>
<dbReference type="GO" id="GO:0004692">
    <property type="term" value="F:cGMP-dependent protein kinase activity"/>
    <property type="evidence" value="ECO:0007669"/>
    <property type="project" value="InterPro"/>
</dbReference>
<dbReference type="PANTHER" id="PTHR24353">
    <property type="entry name" value="CYCLIC NUCLEOTIDE-DEPENDENT PROTEIN KINASE"/>
    <property type="match status" value="1"/>
</dbReference>
<proteinExistence type="predicted"/>
<dbReference type="PROSITE" id="PS50042">
    <property type="entry name" value="CNMP_BINDING_3"/>
    <property type="match status" value="1"/>
</dbReference>
<evidence type="ECO:0000259" key="7">
    <source>
        <dbReference type="PROSITE" id="PS50042"/>
    </source>
</evidence>
<keyword evidence="4" id="KW-0418">Kinase</keyword>
<dbReference type="EMBL" id="JAODUP010000201">
    <property type="protein sequence ID" value="KAK2156969.1"/>
    <property type="molecule type" value="Genomic_DNA"/>
</dbReference>
<reference evidence="8" key="1">
    <citation type="journal article" date="2023" name="Mol. Biol. Evol.">
        <title>Third-Generation Sequencing Reveals the Adaptive Role of the Epigenome in Three Deep-Sea Polychaetes.</title>
        <authorList>
            <person name="Perez M."/>
            <person name="Aroh O."/>
            <person name="Sun Y."/>
            <person name="Lan Y."/>
            <person name="Juniper S.K."/>
            <person name="Young C.R."/>
            <person name="Angers B."/>
            <person name="Qian P.Y."/>
        </authorList>
    </citation>
    <scope>NUCLEOTIDE SEQUENCE</scope>
    <source>
        <strain evidence="8">P08H-3</strain>
    </source>
</reference>
<dbReference type="Gene3D" id="1.10.510.10">
    <property type="entry name" value="Transferase(Phosphotransferase) domain 1"/>
    <property type="match status" value="1"/>
</dbReference>
<dbReference type="PANTHER" id="PTHR24353:SF147">
    <property type="entry name" value="CGMP-DEPENDENT SERINE_THREONIN PROTEIN KINASE-RELATED"/>
    <property type="match status" value="1"/>
</dbReference>
<dbReference type="InterPro" id="IPR017441">
    <property type="entry name" value="Protein_kinase_ATP_BS"/>
</dbReference>
<dbReference type="SUPFAM" id="SSF51206">
    <property type="entry name" value="cAMP-binding domain-like"/>
    <property type="match status" value="1"/>
</dbReference>
<dbReference type="InterPro" id="IPR014710">
    <property type="entry name" value="RmlC-like_jellyroll"/>
</dbReference>
<dbReference type="InterPro" id="IPR000595">
    <property type="entry name" value="cNMP-bd_dom"/>
</dbReference>
<evidence type="ECO:0000313" key="8">
    <source>
        <dbReference type="EMBL" id="KAK2156969.1"/>
    </source>
</evidence>
<comment type="caution">
    <text evidence="8">The sequence shown here is derived from an EMBL/GenBank/DDBJ whole genome shotgun (WGS) entry which is preliminary data.</text>
</comment>
<feature type="non-terminal residue" evidence="8">
    <location>
        <position position="227"/>
    </location>
</feature>
<dbReference type="Gene3D" id="2.60.120.10">
    <property type="entry name" value="Jelly Rolls"/>
    <property type="match status" value="1"/>
</dbReference>
<feature type="domain" description="Cyclic nucleotide-binding" evidence="7">
    <location>
        <begin position="1"/>
        <end position="69"/>
    </location>
</feature>
<dbReference type="PROSITE" id="PS00107">
    <property type="entry name" value="PROTEIN_KINASE_ATP"/>
    <property type="match status" value="1"/>
</dbReference>
<dbReference type="InterPro" id="IPR018490">
    <property type="entry name" value="cNMP-bd_dom_sf"/>
</dbReference>
<evidence type="ECO:0000256" key="3">
    <source>
        <dbReference type="ARBA" id="ARBA00022741"/>
    </source>
</evidence>
<evidence type="ECO:0000313" key="9">
    <source>
        <dbReference type="Proteomes" id="UP001208570"/>
    </source>
</evidence>
<dbReference type="GO" id="GO:0005524">
    <property type="term" value="F:ATP binding"/>
    <property type="evidence" value="ECO:0007669"/>
    <property type="project" value="UniProtKB-UniRule"/>
</dbReference>